<organism evidence="2 3">
    <name type="scientific">Tigriopus californicus</name>
    <name type="common">Marine copepod</name>
    <dbReference type="NCBI Taxonomy" id="6832"/>
    <lineage>
        <taxon>Eukaryota</taxon>
        <taxon>Metazoa</taxon>
        <taxon>Ecdysozoa</taxon>
        <taxon>Arthropoda</taxon>
        <taxon>Crustacea</taxon>
        <taxon>Multicrustacea</taxon>
        <taxon>Hexanauplia</taxon>
        <taxon>Copepoda</taxon>
        <taxon>Harpacticoida</taxon>
        <taxon>Harpacticidae</taxon>
        <taxon>Tigriopus</taxon>
    </lineage>
</organism>
<feature type="region of interest" description="Disordered" evidence="1">
    <location>
        <begin position="1"/>
        <end position="40"/>
    </location>
</feature>
<feature type="compositionally biased region" description="Low complexity" evidence="1">
    <location>
        <begin position="7"/>
        <end position="21"/>
    </location>
</feature>
<keyword evidence="3" id="KW-1185">Reference proteome</keyword>
<sequence length="141" mass="15929">MFGANGGSASSGARSSSTSVSYKERRREAHTRKRNKAEGCDQERLRLLARSCACLSTSGLRWRVIRSARPPSYKSPLITSNLWQQQKKKQEDDLSLLRKEVIALQIMRANYEQLVKSPSVAAIKPRRISCQVRSSSRRFSS</sequence>
<reference evidence="2 3" key="1">
    <citation type="journal article" date="2018" name="Nat. Ecol. Evol.">
        <title>Genomic signatures of mitonuclear coevolution across populations of Tigriopus californicus.</title>
        <authorList>
            <person name="Barreto F.S."/>
            <person name="Watson E.T."/>
            <person name="Lima T.G."/>
            <person name="Willett C.S."/>
            <person name="Edmands S."/>
            <person name="Li W."/>
            <person name="Burton R.S."/>
        </authorList>
    </citation>
    <scope>NUCLEOTIDE SEQUENCE [LARGE SCALE GENOMIC DNA]</scope>
    <source>
        <strain evidence="2 3">San Diego</strain>
    </source>
</reference>
<gene>
    <name evidence="2" type="ORF">TCAL_17383</name>
</gene>
<dbReference type="STRING" id="6832.A0A553P3F2"/>
<dbReference type="Proteomes" id="UP000318571">
    <property type="component" value="Chromosome 7"/>
</dbReference>
<evidence type="ECO:0000313" key="3">
    <source>
        <dbReference type="Proteomes" id="UP000318571"/>
    </source>
</evidence>
<dbReference type="AlphaFoldDB" id="A0A553P3F2"/>
<proteinExistence type="predicted"/>
<evidence type="ECO:0000313" key="2">
    <source>
        <dbReference type="EMBL" id="TRY72204.1"/>
    </source>
</evidence>
<accession>A0A553P3F2</accession>
<name>A0A553P3F2_TIGCA</name>
<evidence type="ECO:0000256" key="1">
    <source>
        <dbReference type="SAM" id="MobiDB-lite"/>
    </source>
</evidence>
<dbReference type="EMBL" id="VCGU01000008">
    <property type="protein sequence ID" value="TRY72204.1"/>
    <property type="molecule type" value="Genomic_DNA"/>
</dbReference>
<protein>
    <submittedName>
        <fullName evidence="2">Uncharacterized protein</fullName>
    </submittedName>
</protein>
<comment type="caution">
    <text evidence="2">The sequence shown here is derived from an EMBL/GenBank/DDBJ whole genome shotgun (WGS) entry which is preliminary data.</text>
</comment>